<dbReference type="EMBL" id="JADBEG010000001">
    <property type="protein sequence ID" value="MBE1499904.1"/>
    <property type="molecule type" value="Genomic_DNA"/>
</dbReference>
<sequence>MERGVTTVAPRAVRRIAAHAAREVGDVGGDVTAEATVDGESTTLDIRLPVAYPAPIAATVERVREHLLGRTTELTGLSATRVDITVALSRPETPKRRVR</sequence>
<name>A0ABR9I9R4_9PSEU</name>
<gene>
    <name evidence="1" type="ORF">H4696_007004</name>
</gene>
<protein>
    <submittedName>
        <fullName evidence="1">Alkaline shock family protein YloU</fullName>
    </submittedName>
</protein>
<evidence type="ECO:0000313" key="2">
    <source>
        <dbReference type="Proteomes" id="UP000631670"/>
    </source>
</evidence>
<proteinExistence type="predicted"/>
<dbReference type="Proteomes" id="UP000631670">
    <property type="component" value="Unassembled WGS sequence"/>
</dbReference>
<comment type="caution">
    <text evidence="1">The sequence shown here is derived from an EMBL/GenBank/DDBJ whole genome shotgun (WGS) entry which is preliminary data.</text>
</comment>
<dbReference type="RefSeq" id="WP_169734818.1">
    <property type="nucleotide sequence ID" value="NZ_JADBEG010000001.1"/>
</dbReference>
<evidence type="ECO:0000313" key="1">
    <source>
        <dbReference type="EMBL" id="MBE1499904.1"/>
    </source>
</evidence>
<accession>A0ABR9I9R4</accession>
<organism evidence="1 2">
    <name type="scientific">Amycolatopsis lexingtonensis</name>
    <dbReference type="NCBI Taxonomy" id="218822"/>
    <lineage>
        <taxon>Bacteria</taxon>
        <taxon>Bacillati</taxon>
        <taxon>Actinomycetota</taxon>
        <taxon>Actinomycetes</taxon>
        <taxon>Pseudonocardiales</taxon>
        <taxon>Pseudonocardiaceae</taxon>
        <taxon>Amycolatopsis</taxon>
    </lineage>
</organism>
<keyword evidence="2" id="KW-1185">Reference proteome</keyword>
<reference evidence="1 2" key="1">
    <citation type="submission" date="2020-10" db="EMBL/GenBank/DDBJ databases">
        <title>Sequencing the genomes of 1000 actinobacteria strains.</title>
        <authorList>
            <person name="Klenk H.-P."/>
        </authorList>
    </citation>
    <scope>NUCLEOTIDE SEQUENCE [LARGE SCALE GENOMIC DNA]</scope>
    <source>
        <strain evidence="1 2">DSM 44653</strain>
    </source>
</reference>